<comment type="similarity">
    <text evidence="2">Belongs to the TDE1 family.</text>
</comment>
<feature type="compositionally biased region" description="Low complexity" evidence="6">
    <location>
        <begin position="1084"/>
        <end position="1093"/>
    </location>
</feature>
<feature type="transmembrane region" description="Helical" evidence="7">
    <location>
        <begin position="756"/>
        <end position="780"/>
    </location>
</feature>
<evidence type="ECO:0008006" key="10">
    <source>
        <dbReference type="Google" id="ProtNLM"/>
    </source>
</evidence>
<dbReference type="Pfam" id="PF03348">
    <property type="entry name" value="Serinc"/>
    <property type="match status" value="2"/>
</dbReference>
<accession>A0A3M6V244</accession>
<feature type="transmembrane region" description="Helical" evidence="7">
    <location>
        <begin position="647"/>
        <end position="669"/>
    </location>
</feature>
<feature type="transmembrane region" description="Helical" evidence="7">
    <location>
        <begin position="792"/>
        <end position="812"/>
    </location>
</feature>
<dbReference type="EMBL" id="RCHS01000253">
    <property type="protein sequence ID" value="RMX59950.1"/>
    <property type="molecule type" value="Genomic_DNA"/>
</dbReference>
<gene>
    <name evidence="8" type="ORF">pdam_00001117</name>
</gene>
<feature type="transmembrane region" description="Helical" evidence="7">
    <location>
        <begin position="424"/>
        <end position="449"/>
    </location>
</feature>
<feature type="transmembrane region" description="Helical" evidence="7">
    <location>
        <begin position="973"/>
        <end position="993"/>
    </location>
</feature>
<evidence type="ECO:0000256" key="4">
    <source>
        <dbReference type="ARBA" id="ARBA00022989"/>
    </source>
</evidence>
<dbReference type="AlphaFoldDB" id="A0A3M6V244"/>
<feature type="region of interest" description="Disordered" evidence="6">
    <location>
        <begin position="492"/>
        <end position="549"/>
    </location>
</feature>
<feature type="compositionally biased region" description="Basic and acidic residues" evidence="6">
    <location>
        <begin position="492"/>
        <end position="508"/>
    </location>
</feature>
<keyword evidence="9" id="KW-1185">Reference proteome</keyword>
<feature type="transmembrane region" description="Helical" evidence="7">
    <location>
        <begin position="382"/>
        <end position="404"/>
    </location>
</feature>
<feature type="transmembrane region" description="Helical" evidence="7">
    <location>
        <begin position="681"/>
        <end position="701"/>
    </location>
</feature>
<evidence type="ECO:0000256" key="5">
    <source>
        <dbReference type="ARBA" id="ARBA00023136"/>
    </source>
</evidence>
<feature type="region of interest" description="Disordered" evidence="6">
    <location>
        <begin position="1045"/>
        <end position="1094"/>
    </location>
</feature>
<dbReference type="OrthoDB" id="5963193at2759"/>
<feature type="transmembrane region" description="Helical" evidence="7">
    <location>
        <begin position="934"/>
        <end position="953"/>
    </location>
</feature>
<keyword evidence="4 7" id="KW-1133">Transmembrane helix</keyword>
<evidence type="ECO:0000313" key="8">
    <source>
        <dbReference type="EMBL" id="RMX59950.1"/>
    </source>
</evidence>
<dbReference type="InterPro" id="IPR005016">
    <property type="entry name" value="TDE1/TMS"/>
</dbReference>
<feature type="transmembrane region" description="Helical" evidence="7">
    <location>
        <begin position="598"/>
        <end position="616"/>
    </location>
</feature>
<dbReference type="PANTHER" id="PTHR10383">
    <property type="entry name" value="SERINE INCORPORATOR"/>
    <property type="match status" value="1"/>
</dbReference>
<sequence length="1128" mass="127222">MGAALQTLGVAEVASEVACCAGSAACSLFCKKKVGGIRSRLYFTVFLLLGTVLCLVMLSPNMRLYLDKIPFLCTRLASKRTCDNFVGYGAVYRVSIAMSMFFLLFSFLTYNVHSKKKFRARIHNGFWYIKLSLLVLIIGFVFYLPSSELISKIWMYVGLTGGFMFILIQIILVIDFGHSWSVSWAEKMDTLDTKCWYFSLAFSTALVYSISVTAAVMFYLFFTNPDDISQCKANTFYISFNVGHCALATIISVLPRIQEETTGAGLLQSSVITIYTMYLTWNTLSSQPDSKCNPLGAVILEYDKVSGVNGQAIFGALLMFALLAFACTVRASTSQLGKLGLSLSDNPEYLRKSVEINTKQRKQENIPDEDGKGAEELESEDVAYSYSFFHFVLFLASLHVMMVMTNWHSPDENVDFKKMIKNWAAVWVQMASSYICCLVYIWTLVAPLIRRTWGHYLGLDFEPARQPSARRASAARLRDDFMKTKERLKSSEIVVDRNRDKRELEQSRQARKRRLQEAIKSNQGNETDVGVGEASKAKGKTEHQSDNDPLCSMWYDEKDFSSVNNMKDNSKDEPNGDQSVCFLCCACGGHRRETMTRVNYTLFLLLVTVLCFVLSAPRMRDKLNAIPHFCNEMVDSKSCDNLVGYTAVYRVCFGTALFYLCLSVITLNVKSVEEIRARIHNGFWYIKFLLLIALITSSLLIPPSLSFNRVWMYFGLVGGFLFILIQLVVLVDMSHSWSETWVEKMEEASTPCRSRCWYLCFLSCTGMLFILSMVAVILFYKYFVRDAECKTNLFFVSFSLCQCVAATVISVLPKVQEAQSGTGLFQASVVIAYTTYLTWSALSHEPDDLCNPPGYVISGYDQTTGLSLQGIFSSLFVFVMLVYASLSTAMSASNLNRWRIHYKDLETRANNLATKNSDDVESVVKEDDHVAYNYSLFNFAMFLASLHIMMTLTNWYSPSPATNLRQLQRSWPAVWIKMGSSSACLCLYIWALLAPVLRPMFQNYVDGEEKESEEKSDAVSALPTNQNALKHSQMATNNEIRADQNAAKAKETLHKSSKSNDLDENRTAINDDRGKEQKMKDTPPTDTTTTPLTEADKEVLRLQGKVLKLQEKIAKLQHKVAELQGLNV</sequence>
<feature type="compositionally biased region" description="Basic and acidic residues" evidence="6">
    <location>
        <begin position="535"/>
        <end position="546"/>
    </location>
</feature>
<feature type="transmembrane region" description="Helical" evidence="7">
    <location>
        <begin position="90"/>
        <end position="113"/>
    </location>
</feature>
<name>A0A3M6V244_POCDA</name>
<evidence type="ECO:0000256" key="1">
    <source>
        <dbReference type="ARBA" id="ARBA00004141"/>
    </source>
</evidence>
<keyword evidence="5 7" id="KW-0472">Membrane</keyword>
<dbReference type="GO" id="GO:0016020">
    <property type="term" value="C:membrane"/>
    <property type="evidence" value="ECO:0007669"/>
    <property type="project" value="UniProtKB-SubCell"/>
</dbReference>
<comment type="caution">
    <text evidence="8">The sequence shown here is derived from an EMBL/GenBank/DDBJ whole genome shotgun (WGS) entry which is preliminary data.</text>
</comment>
<feature type="compositionally biased region" description="Basic and acidic residues" evidence="6">
    <location>
        <begin position="1048"/>
        <end position="1083"/>
    </location>
</feature>
<comment type="subcellular location">
    <subcellularLocation>
        <location evidence="1">Membrane</location>
        <topology evidence="1">Multi-pass membrane protein</topology>
    </subcellularLocation>
</comment>
<feature type="transmembrane region" description="Helical" evidence="7">
    <location>
        <begin position="713"/>
        <end position="735"/>
    </location>
</feature>
<feature type="transmembrane region" description="Helical" evidence="7">
    <location>
        <begin position="125"/>
        <end position="147"/>
    </location>
</feature>
<evidence type="ECO:0000313" key="9">
    <source>
        <dbReference type="Proteomes" id="UP000275408"/>
    </source>
</evidence>
<feature type="transmembrane region" description="Helical" evidence="7">
    <location>
        <begin position="153"/>
        <end position="174"/>
    </location>
</feature>
<feature type="transmembrane region" description="Helical" evidence="7">
    <location>
        <begin position="234"/>
        <end position="254"/>
    </location>
</feature>
<evidence type="ECO:0000256" key="2">
    <source>
        <dbReference type="ARBA" id="ARBA00006665"/>
    </source>
</evidence>
<feature type="region of interest" description="Disordered" evidence="6">
    <location>
        <begin position="1008"/>
        <end position="1033"/>
    </location>
</feature>
<organism evidence="8 9">
    <name type="scientific">Pocillopora damicornis</name>
    <name type="common">Cauliflower coral</name>
    <name type="synonym">Millepora damicornis</name>
    <dbReference type="NCBI Taxonomy" id="46731"/>
    <lineage>
        <taxon>Eukaryota</taxon>
        <taxon>Metazoa</taxon>
        <taxon>Cnidaria</taxon>
        <taxon>Anthozoa</taxon>
        <taxon>Hexacorallia</taxon>
        <taxon>Scleractinia</taxon>
        <taxon>Astrocoeniina</taxon>
        <taxon>Pocilloporidae</taxon>
        <taxon>Pocillopora</taxon>
    </lineage>
</organism>
<feature type="transmembrane region" description="Helical" evidence="7">
    <location>
        <begin position="195"/>
        <end position="222"/>
    </location>
</feature>
<feature type="transmembrane region" description="Helical" evidence="7">
    <location>
        <begin position="871"/>
        <end position="893"/>
    </location>
</feature>
<feature type="transmembrane region" description="Helical" evidence="7">
    <location>
        <begin position="312"/>
        <end position="331"/>
    </location>
</feature>
<dbReference type="Proteomes" id="UP000275408">
    <property type="component" value="Unassembled WGS sequence"/>
</dbReference>
<feature type="transmembrane region" description="Helical" evidence="7">
    <location>
        <begin position="41"/>
        <end position="58"/>
    </location>
</feature>
<evidence type="ECO:0000256" key="3">
    <source>
        <dbReference type="ARBA" id="ARBA00022692"/>
    </source>
</evidence>
<feature type="transmembrane region" description="Helical" evidence="7">
    <location>
        <begin position="261"/>
        <end position="281"/>
    </location>
</feature>
<protein>
    <recommendedName>
        <fullName evidence="10">Serine incorporator 5</fullName>
    </recommendedName>
</protein>
<dbReference type="PANTHER" id="PTHR10383:SF9">
    <property type="entry name" value="SERINE INCORPORATOR, ISOFORM F"/>
    <property type="match status" value="1"/>
</dbReference>
<evidence type="ECO:0000256" key="7">
    <source>
        <dbReference type="SAM" id="Phobius"/>
    </source>
</evidence>
<keyword evidence="3 7" id="KW-0812">Transmembrane</keyword>
<reference evidence="8 9" key="1">
    <citation type="journal article" date="2018" name="Sci. Rep.">
        <title>Comparative analysis of the Pocillopora damicornis genome highlights role of immune system in coral evolution.</title>
        <authorList>
            <person name="Cunning R."/>
            <person name="Bay R.A."/>
            <person name="Gillette P."/>
            <person name="Baker A.C."/>
            <person name="Traylor-Knowles N."/>
        </authorList>
    </citation>
    <scope>NUCLEOTIDE SEQUENCE [LARGE SCALE GENOMIC DNA]</scope>
    <source>
        <strain evidence="8">RSMAS</strain>
        <tissue evidence="8">Whole animal</tissue>
    </source>
</reference>
<proteinExistence type="inferred from homology"/>
<feature type="compositionally biased region" description="Polar residues" evidence="6">
    <location>
        <begin position="1022"/>
        <end position="1033"/>
    </location>
</feature>
<feature type="transmembrane region" description="Helical" evidence="7">
    <location>
        <begin position="824"/>
        <end position="842"/>
    </location>
</feature>
<evidence type="ECO:0000256" key="6">
    <source>
        <dbReference type="SAM" id="MobiDB-lite"/>
    </source>
</evidence>